<dbReference type="InterPro" id="IPR011856">
    <property type="entry name" value="tRNA_endonuc-like_dom_sf"/>
</dbReference>
<dbReference type="Gene3D" id="3.40.1350.10">
    <property type="match status" value="1"/>
</dbReference>
<dbReference type="EMBL" id="LR797049">
    <property type="protein sequence ID" value="CAB4183586.1"/>
    <property type="molecule type" value="Genomic_DNA"/>
</dbReference>
<dbReference type="GO" id="GO:0003676">
    <property type="term" value="F:nucleic acid binding"/>
    <property type="evidence" value="ECO:0007669"/>
    <property type="project" value="InterPro"/>
</dbReference>
<sequence length="109" mass="12715">MQSESNLQSKCVMWFRNEHCRSNHETPCVIFSVPNENNYNKINTGVLAGVSDIIVLLENEVLFLEFKTEKGKQTDKQKAFEKSVGKLGFHYHIIRDFDQFKNLIESYLL</sequence>
<dbReference type="GO" id="GO:0004518">
    <property type="term" value="F:nuclease activity"/>
    <property type="evidence" value="ECO:0007669"/>
    <property type="project" value="UniProtKB-KW"/>
</dbReference>
<dbReference type="InterPro" id="IPR014883">
    <property type="entry name" value="VRR_NUC"/>
</dbReference>
<dbReference type="GO" id="GO:0016788">
    <property type="term" value="F:hydrolase activity, acting on ester bonds"/>
    <property type="evidence" value="ECO:0007669"/>
    <property type="project" value="InterPro"/>
</dbReference>
<reference evidence="5" key="1">
    <citation type="submission" date="2020-05" db="EMBL/GenBank/DDBJ databases">
        <authorList>
            <person name="Chiriac C."/>
            <person name="Salcher M."/>
            <person name="Ghai R."/>
            <person name="Kavagutti S V."/>
        </authorList>
    </citation>
    <scope>NUCLEOTIDE SEQUENCE</scope>
</reference>
<keyword evidence="2" id="KW-0540">Nuclease</keyword>
<proteinExistence type="predicted"/>
<organism evidence="5">
    <name type="scientific">uncultured Caudovirales phage</name>
    <dbReference type="NCBI Taxonomy" id="2100421"/>
    <lineage>
        <taxon>Viruses</taxon>
        <taxon>Duplodnaviria</taxon>
        <taxon>Heunggongvirae</taxon>
        <taxon>Uroviricota</taxon>
        <taxon>Caudoviricetes</taxon>
        <taxon>Peduoviridae</taxon>
        <taxon>Maltschvirus</taxon>
        <taxon>Maltschvirus maltsch</taxon>
    </lineage>
</organism>
<name>A0A6J5QM28_9CAUD</name>
<dbReference type="SMART" id="SM00990">
    <property type="entry name" value="VRR_NUC"/>
    <property type="match status" value="1"/>
</dbReference>
<gene>
    <name evidence="5" type="ORF">UFOVP1106_14</name>
</gene>
<evidence type="ECO:0000256" key="3">
    <source>
        <dbReference type="ARBA" id="ARBA00022801"/>
    </source>
</evidence>
<evidence type="ECO:0000259" key="4">
    <source>
        <dbReference type="SMART" id="SM00990"/>
    </source>
</evidence>
<evidence type="ECO:0000313" key="5">
    <source>
        <dbReference type="EMBL" id="CAB4183586.1"/>
    </source>
</evidence>
<comment type="cofactor">
    <cofactor evidence="1">
        <name>Mg(2+)</name>
        <dbReference type="ChEBI" id="CHEBI:18420"/>
    </cofactor>
</comment>
<accession>A0A6J5QM28</accession>
<feature type="domain" description="VRR-NUC" evidence="4">
    <location>
        <begin position="2"/>
        <end position="98"/>
    </location>
</feature>
<protein>
    <submittedName>
        <fullName evidence="5">VRR-NUC domain containing protein</fullName>
    </submittedName>
</protein>
<evidence type="ECO:0000256" key="2">
    <source>
        <dbReference type="ARBA" id="ARBA00022722"/>
    </source>
</evidence>
<keyword evidence="3" id="KW-0378">Hydrolase</keyword>
<evidence type="ECO:0000256" key="1">
    <source>
        <dbReference type="ARBA" id="ARBA00001946"/>
    </source>
</evidence>